<keyword evidence="3" id="KW-1015">Disulfide bond</keyword>
<feature type="domain" description="EGF-like" evidence="4">
    <location>
        <begin position="607"/>
        <end position="642"/>
    </location>
</feature>
<feature type="domain" description="EGF-like" evidence="4">
    <location>
        <begin position="731"/>
        <end position="766"/>
    </location>
</feature>
<dbReference type="PANTHER" id="PTHR23259:SF70">
    <property type="entry name" value="ACCESSORY GLAND PROTEIN ACP62F-RELATED"/>
    <property type="match status" value="1"/>
</dbReference>
<evidence type="ECO:0000313" key="8">
    <source>
        <dbReference type="WormBase" id="SRAE_X000066000"/>
    </source>
</evidence>
<keyword evidence="6" id="KW-1185">Reference proteome</keyword>
<feature type="domain" description="EGF-like" evidence="4">
    <location>
        <begin position="401"/>
        <end position="436"/>
    </location>
</feature>
<feature type="domain" description="EGF-like" evidence="4">
    <location>
        <begin position="178"/>
        <end position="222"/>
    </location>
</feature>
<dbReference type="SMART" id="SM00181">
    <property type="entry name" value="EGF"/>
    <property type="match status" value="8"/>
</dbReference>
<organism evidence="5">
    <name type="scientific">Strongyloides ratti</name>
    <name type="common">Parasitic roundworm</name>
    <dbReference type="NCBI Taxonomy" id="34506"/>
    <lineage>
        <taxon>Eukaryota</taxon>
        <taxon>Metazoa</taxon>
        <taxon>Ecdysozoa</taxon>
        <taxon>Nematoda</taxon>
        <taxon>Chromadorea</taxon>
        <taxon>Rhabditida</taxon>
        <taxon>Tylenchina</taxon>
        <taxon>Panagrolaimomorpha</taxon>
        <taxon>Strongyloidoidea</taxon>
        <taxon>Strongyloididae</taxon>
        <taxon>Strongyloides</taxon>
    </lineage>
</organism>
<reference evidence="5 6" key="1">
    <citation type="submission" date="2014-09" db="EMBL/GenBank/DDBJ databases">
        <authorList>
            <person name="Martin A.A."/>
        </authorList>
    </citation>
    <scope>NUCLEOTIDE SEQUENCE</scope>
    <source>
        <strain evidence="6">ED321</strain>
        <strain evidence="5">ED321 Heterogonic</strain>
    </source>
</reference>
<accession>A0A090N0V2</accession>
<dbReference type="RefSeq" id="XP_024510529.1">
    <property type="nucleotide sequence ID" value="XM_024645031.1"/>
</dbReference>
<dbReference type="InterPro" id="IPR000742">
    <property type="entry name" value="EGF"/>
</dbReference>
<sequence>MSFITNARSRKCPRKMVFRMCRYSCPRTCEKKFYEDRHCYFDCIRPGCECKRGYVLAKENKCVRRHKCYKYLTTTTMKPTTTVELVPSKETEIPITTREPSLMCANKNNSHYTDCLSSCPQTCSNIGKVNACILRCNGHGCECNEGFYLNKKDECVKLDECLKDPNEEVCPPNSEFTYCKPICPLTCDIFSLFKRKSCSLRCGGIGCKCKAGFYLNKEGNCVKLIDCFIPQTTTKPPTPTCPENMVFSTCTSSCPPKCSVENGKPQDCVYRCNAPGCECLPPFALDDHNRCIPREECPQYNVTTTTSLAPISCPANMVYVTCRSYCPPKCSVENGKLQPCIKMCRSPGCECQEPFALNDQGECIKREECPQYNATTTRKPAPISCPKNMVYSICPSPCPLKCDDIDPGFVICPKKCLKPGCECRYPFLLNDKGECVTIEECPGYVGTPTTSPAPISCPANMVYTKCRSACPPRCSVEKGKPQPCKKICLSPGCDCLPPFALNDKGECVSRRECPNYELTTTTSLTPITCPPNMVFSTCTSACPPKCSIENGKPQPCILMCRPAGCECRAPFALDDQGRCIRREQCPVKPTCPANMVYTTCRSACPPKCSVENGKPQPCIYICLSPGCECRAPFALDDQGRCIRREQCPVKPTCPKNMVYTDCRSACPPRCAIENGVPQPCVYKCLSPGCECRAPFAFNDKGECVPRSECPIIPKCPKNMFYSTCTSSCPPKCSIDNGRPQPCNFRCNAPGCECLPPFALNDEGECIPRSKCPVTPTCPKNMVYTDCKSSCPPKCSVENGKPQDCVYRCNGSGCECQAPFALNEKGECVPRSECPIIPKCPKNMFYSTCTSSCPPKCSIDNGRPQPCNFRCNAPGCECLPPFALNDEGECIPRSKCPVTPTCPKNMVYTDCKSSCPPKCSVENGKPQDCVYRCNGSGCECQAPFALNEKGDCVPRAECSSTPTCPANMVYSTCTSSCPPRCSIDDGKPQDCVYKCNAPGCECLPPFALDDDNNCVPVEECLTNITSTTNITLPNKRGYIFRYIKKTVQKIISIISLR</sequence>
<dbReference type="WormBase" id="SRAE_X000066000">
    <property type="protein sequence ID" value="SRP05929"/>
    <property type="gene ID" value="WBGene00266219"/>
</dbReference>
<feature type="domain" description="EGF-like" evidence="4">
    <location>
        <begin position="114"/>
        <end position="156"/>
    </location>
</feature>
<evidence type="ECO:0000313" key="6">
    <source>
        <dbReference type="Proteomes" id="UP000035682"/>
    </source>
</evidence>
<evidence type="ECO:0000313" key="5">
    <source>
        <dbReference type="EMBL" id="CEF71333.1"/>
    </source>
</evidence>
<dbReference type="CDD" id="cd19941">
    <property type="entry name" value="TIL"/>
    <property type="match status" value="15"/>
</dbReference>
<dbReference type="SUPFAM" id="SSF57567">
    <property type="entry name" value="Serine protease inhibitors"/>
    <property type="match status" value="15"/>
</dbReference>
<dbReference type="Gene3D" id="2.10.25.10">
    <property type="entry name" value="Laminin"/>
    <property type="match status" value="15"/>
</dbReference>
<reference evidence="7" key="2">
    <citation type="submission" date="2020-12" db="UniProtKB">
        <authorList>
            <consortium name="WormBaseParasite"/>
        </authorList>
    </citation>
    <scope>IDENTIFICATION</scope>
</reference>
<dbReference type="GO" id="GO:0004867">
    <property type="term" value="F:serine-type endopeptidase inhibitor activity"/>
    <property type="evidence" value="ECO:0007669"/>
    <property type="project" value="UniProtKB-KW"/>
</dbReference>
<evidence type="ECO:0000256" key="2">
    <source>
        <dbReference type="ARBA" id="ARBA00022900"/>
    </source>
</evidence>
<proteinExistence type="predicted"/>
<name>A0A090N0V2_STRRB</name>
<evidence type="ECO:0000256" key="3">
    <source>
        <dbReference type="ARBA" id="ARBA00023157"/>
    </source>
</evidence>
<feature type="domain" description="EGF-like" evidence="4">
    <location>
        <begin position="855"/>
        <end position="890"/>
    </location>
</feature>
<evidence type="ECO:0000259" key="4">
    <source>
        <dbReference type="SMART" id="SM00181"/>
    </source>
</evidence>
<dbReference type="PANTHER" id="PTHR23259">
    <property type="entry name" value="RIDDLE"/>
    <property type="match status" value="1"/>
</dbReference>
<gene>
    <name evidence="5 7 8" type="ORF">SRAE_X000066000</name>
</gene>
<evidence type="ECO:0000256" key="1">
    <source>
        <dbReference type="ARBA" id="ARBA00022690"/>
    </source>
</evidence>
<dbReference type="EMBL" id="LN609530">
    <property type="protein sequence ID" value="CEF71333.1"/>
    <property type="molecule type" value="Genomic_DNA"/>
</dbReference>
<dbReference type="eggNOG" id="KOG1217">
    <property type="taxonomic scope" value="Eukaryota"/>
</dbReference>
<dbReference type="CTD" id="36383713"/>
<dbReference type="WBParaSite" id="SRAE_X000066000.1">
    <property type="protein sequence ID" value="SRAE_X000066000.1"/>
    <property type="gene ID" value="WBGene00266219"/>
</dbReference>
<keyword evidence="1" id="KW-0646">Protease inhibitor</keyword>
<dbReference type="InterPro" id="IPR051368">
    <property type="entry name" value="SerProtInhib-TIL_Domain"/>
</dbReference>
<dbReference type="OMA" id="ICIPPES"/>
<dbReference type="Pfam" id="PF01826">
    <property type="entry name" value="TIL"/>
    <property type="match status" value="15"/>
</dbReference>
<keyword evidence="2" id="KW-0722">Serine protease inhibitor</keyword>
<dbReference type="InterPro" id="IPR036084">
    <property type="entry name" value="Ser_inhib-like_sf"/>
</dbReference>
<evidence type="ECO:0000313" key="7">
    <source>
        <dbReference type="WBParaSite" id="SRAE_X000066000.1"/>
    </source>
</evidence>
<feature type="domain" description="EGF-like" evidence="4">
    <location>
        <begin position="473"/>
        <end position="508"/>
    </location>
</feature>
<dbReference type="OrthoDB" id="6236007at2759"/>
<dbReference type="GeneID" id="36383713"/>
<protein>
    <submittedName>
        <fullName evidence="5 7">Trypsin Inhibitor-like, cysteine rich domain-containing protein</fullName>
    </submittedName>
</protein>
<dbReference type="AlphaFoldDB" id="A0A090N0V2"/>
<dbReference type="Proteomes" id="UP000035682">
    <property type="component" value="Unplaced"/>
</dbReference>
<dbReference type="STRING" id="34506.A0A090N0V2"/>
<dbReference type="InterPro" id="IPR002919">
    <property type="entry name" value="TIL_dom"/>
</dbReference>
<feature type="domain" description="EGF-like" evidence="4">
    <location>
        <begin position="669"/>
        <end position="704"/>
    </location>
</feature>